<dbReference type="SUPFAM" id="SSF55961">
    <property type="entry name" value="Bet v1-like"/>
    <property type="match status" value="1"/>
</dbReference>
<gene>
    <name evidence="3" type="ORF">CCUG60884_04455</name>
</gene>
<dbReference type="OrthoDB" id="9803476at2"/>
<dbReference type="InterPro" id="IPR023393">
    <property type="entry name" value="START-like_dom_sf"/>
</dbReference>
<accession>A0A4R8SNP4</accession>
<sequence length="151" mass="17301">MAEQVGDLTTVNFEYHYSYPAHSVWSVLNSPQFFGQWVRDFGPTKYETGLNFSFSVFPFVGSGFVGEIDGRFTEVVDDEVLAYRMATRDGSIVIDSRWILEPDSDGTRLSVEATGFDPNDHDQMRFRQLCLVGWPAVLDRIDDFLREQKAR</sequence>
<dbReference type="EMBL" id="PECL01000014">
    <property type="protein sequence ID" value="TEA00563.1"/>
    <property type="molecule type" value="Genomic_DNA"/>
</dbReference>
<name>A0A4R8SNP4_9MYCO</name>
<protein>
    <recommendedName>
        <fullName evidence="2">Activator of Hsp90 ATPase homologue 1/2-like C-terminal domain-containing protein</fullName>
    </recommendedName>
</protein>
<dbReference type="AlphaFoldDB" id="A0A4R8SNP4"/>
<dbReference type="Gene3D" id="3.30.530.20">
    <property type="match status" value="1"/>
</dbReference>
<organism evidence="3 4">
    <name type="scientific">Mycobacteroides salmoniphilum</name>
    <dbReference type="NCBI Taxonomy" id="404941"/>
    <lineage>
        <taxon>Bacteria</taxon>
        <taxon>Bacillati</taxon>
        <taxon>Actinomycetota</taxon>
        <taxon>Actinomycetes</taxon>
        <taxon>Mycobacteriales</taxon>
        <taxon>Mycobacteriaceae</taxon>
        <taxon>Mycobacteroides</taxon>
    </lineage>
</organism>
<dbReference type="Pfam" id="PF08327">
    <property type="entry name" value="AHSA1"/>
    <property type="match status" value="1"/>
</dbReference>
<comment type="similarity">
    <text evidence="1">Belongs to the AHA1 family.</text>
</comment>
<dbReference type="STRING" id="404941.GCA_002013645_04484"/>
<evidence type="ECO:0000256" key="1">
    <source>
        <dbReference type="ARBA" id="ARBA00006817"/>
    </source>
</evidence>
<dbReference type="CDD" id="cd07814">
    <property type="entry name" value="SRPBCC_CalC_Aha1-like"/>
    <property type="match status" value="1"/>
</dbReference>
<dbReference type="RefSeq" id="WP_134087239.1">
    <property type="nucleotide sequence ID" value="NZ_JAPDRC010000002.1"/>
</dbReference>
<feature type="domain" description="Activator of Hsp90 ATPase homologue 1/2-like C-terminal" evidence="2">
    <location>
        <begin position="19"/>
        <end position="145"/>
    </location>
</feature>
<dbReference type="Proteomes" id="UP000294604">
    <property type="component" value="Unassembled WGS sequence"/>
</dbReference>
<dbReference type="InterPro" id="IPR013538">
    <property type="entry name" value="ASHA1/2-like_C"/>
</dbReference>
<comment type="caution">
    <text evidence="3">The sequence shown here is derived from an EMBL/GenBank/DDBJ whole genome shotgun (WGS) entry which is preliminary data.</text>
</comment>
<proteinExistence type="inferred from homology"/>
<evidence type="ECO:0000313" key="4">
    <source>
        <dbReference type="Proteomes" id="UP000294604"/>
    </source>
</evidence>
<reference evidence="3 4" key="1">
    <citation type="journal article" date="2019" name="Sci. Rep.">
        <title>Extended insight into the Mycobacterium chelonae-abscessus complex through whole genome sequencing of Mycobacterium salmoniphilum outbreak and Mycobacterium salmoniphilum-like strains.</title>
        <authorList>
            <person name="Behra P.R.K."/>
            <person name="Das S."/>
            <person name="Pettersson B.M.F."/>
            <person name="Shirreff L."/>
            <person name="DuCote T."/>
            <person name="Jacobsson K.G."/>
            <person name="Ennis D.G."/>
            <person name="Kirsebom L.A."/>
        </authorList>
    </citation>
    <scope>NUCLEOTIDE SEQUENCE [LARGE SCALE GENOMIC DNA]</scope>
    <source>
        <strain evidence="3 4">CCUG 60884</strain>
    </source>
</reference>
<evidence type="ECO:0000259" key="2">
    <source>
        <dbReference type="Pfam" id="PF08327"/>
    </source>
</evidence>
<evidence type="ECO:0000313" key="3">
    <source>
        <dbReference type="EMBL" id="TEA00563.1"/>
    </source>
</evidence>